<sequence>VLCVKYTVCIDVSTTSGVVRGQTLHVLNSSINQFLGIPYAEPPVGALRFAKPEPIKTPKPDVIDGTKAKYSCVQQTSPIGANEDNQSEDCLFLNVWTPNTGRSETPGALKPIMFWIHGGGFIVGSSFEFPRGNGSALAVHDVVVVTINYRLGYFGFAYGGEQSTAPGNVGLWDQQLALKWVRENAEQFGGDRDQITIFGGSAGSMSVSAHVLSPLTKGLFRRAVMQSGAIFHYKGREGVSKTDQLTDTQALAKRFNCTGDEWVRCLRAVPAKDFLKYPKVVQMPLEGDSVLPLLAQKAFTSHQYNTDLDILSGIVQNEGTSLAQMVAPGIQNMTITVQKFTELVNASKALFYGLNETTITEFYVKHVNHSDPQAMRQAYYDYYGDVLIKCPTYLFAKKYQELSAGKSSAYFYELTYQSKGIGWLCPAGQVCHGAEGEFVFGTPLIAPEGYTQKDIDFSVRVMRLWTDFAKYGNPDSVWPQLIDKSIVKVMDLNPSTDKHLFINPFNDIC</sequence>
<name>A0A7R9KHN2_9ACAR</name>
<dbReference type="EMBL" id="OC856043">
    <property type="protein sequence ID" value="CAD7623106.1"/>
    <property type="molecule type" value="Genomic_DNA"/>
</dbReference>
<dbReference type="PROSITE" id="PS00941">
    <property type="entry name" value="CARBOXYLESTERASE_B_2"/>
    <property type="match status" value="1"/>
</dbReference>
<dbReference type="OrthoDB" id="6482673at2759"/>
<dbReference type="GO" id="GO:0019695">
    <property type="term" value="P:choline metabolic process"/>
    <property type="evidence" value="ECO:0007669"/>
    <property type="project" value="TreeGrafter"/>
</dbReference>
<evidence type="ECO:0000256" key="3">
    <source>
        <dbReference type="ARBA" id="ARBA00022801"/>
    </source>
</evidence>
<dbReference type="GO" id="GO:0005886">
    <property type="term" value="C:plasma membrane"/>
    <property type="evidence" value="ECO:0007669"/>
    <property type="project" value="TreeGrafter"/>
</dbReference>
<dbReference type="Proteomes" id="UP000759131">
    <property type="component" value="Unassembled WGS sequence"/>
</dbReference>
<dbReference type="PANTHER" id="PTHR43918:SF4">
    <property type="entry name" value="CARBOXYLIC ESTER HYDROLASE"/>
    <property type="match status" value="1"/>
</dbReference>
<dbReference type="EMBL" id="CAJPIZ010001468">
    <property type="protein sequence ID" value="CAG2103536.1"/>
    <property type="molecule type" value="Genomic_DNA"/>
</dbReference>
<feature type="non-terminal residue" evidence="7">
    <location>
        <position position="1"/>
    </location>
</feature>
<dbReference type="PANTHER" id="PTHR43918">
    <property type="entry name" value="ACETYLCHOLINESTERASE"/>
    <property type="match status" value="1"/>
</dbReference>
<evidence type="ECO:0000256" key="1">
    <source>
        <dbReference type="ARBA" id="ARBA00005964"/>
    </source>
</evidence>
<evidence type="ECO:0000259" key="6">
    <source>
        <dbReference type="Pfam" id="PF00135"/>
    </source>
</evidence>
<accession>A0A7R9KHN2</accession>
<dbReference type="PROSITE" id="PS00122">
    <property type="entry name" value="CARBOXYLESTERASE_B_1"/>
    <property type="match status" value="1"/>
</dbReference>
<dbReference type="InterPro" id="IPR002018">
    <property type="entry name" value="CarbesteraseB"/>
</dbReference>
<organism evidence="7">
    <name type="scientific">Medioppia subpectinata</name>
    <dbReference type="NCBI Taxonomy" id="1979941"/>
    <lineage>
        <taxon>Eukaryota</taxon>
        <taxon>Metazoa</taxon>
        <taxon>Ecdysozoa</taxon>
        <taxon>Arthropoda</taxon>
        <taxon>Chelicerata</taxon>
        <taxon>Arachnida</taxon>
        <taxon>Acari</taxon>
        <taxon>Acariformes</taxon>
        <taxon>Sarcoptiformes</taxon>
        <taxon>Oribatida</taxon>
        <taxon>Brachypylina</taxon>
        <taxon>Oppioidea</taxon>
        <taxon>Oppiidae</taxon>
        <taxon>Medioppia</taxon>
    </lineage>
</organism>
<feature type="domain" description="Carboxylesterase type B" evidence="6">
    <location>
        <begin position="12"/>
        <end position="496"/>
    </location>
</feature>
<evidence type="ECO:0000256" key="5">
    <source>
        <dbReference type="RuleBase" id="RU361235"/>
    </source>
</evidence>
<evidence type="ECO:0000313" key="8">
    <source>
        <dbReference type="Proteomes" id="UP000759131"/>
    </source>
</evidence>
<dbReference type="SUPFAM" id="SSF53474">
    <property type="entry name" value="alpha/beta-Hydrolases"/>
    <property type="match status" value="1"/>
</dbReference>
<dbReference type="Pfam" id="PF00135">
    <property type="entry name" value="COesterase"/>
    <property type="match status" value="1"/>
</dbReference>
<feature type="non-terminal residue" evidence="7">
    <location>
        <position position="509"/>
    </location>
</feature>
<dbReference type="Gene3D" id="3.40.50.1820">
    <property type="entry name" value="alpha/beta hydrolase"/>
    <property type="match status" value="1"/>
</dbReference>
<dbReference type="InterPro" id="IPR019819">
    <property type="entry name" value="Carboxylesterase_B_CS"/>
</dbReference>
<dbReference type="InterPro" id="IPR029058">
    <property type="entry name" value="AB_hydrolase_fold"/>
</dbReference>
<keyword evidence="8" id="KW-1185">Reference proteome</keyword>
<dbReference type="InterPro" id="IPR050654">
    <property type="entry name" value="AChE-related_enzymes"/>
</dbReference>
<comment type="similarity">
    <text evidence="1 5">Belongs to the type-B carboxylesterase/lipase family.</text>
</comment>
<evidence type="ECO:0000256" key="4">
    <source>
        <dbReference type="ARBA" id="ARBA00023180"/>
    </source>
</evidence>
<dbReference type="GO" id="GO:0003990">
    <property type="term" value="F:acetylcholinesterase activity"/>
    <property type="evidence" value="ECO:0007669"/>
    <property type="project" value="TreeGrafter"/>
</dbReference>
<gene>
    <name evidence="7" type="ORF">OSB1V03_LOCUS3566</name>
</gene>
<keyword evidence="4" id="KW-0325">Glycoprotein</keyword>
<dbReference type="GO" id="GO:0006581">
    <property type="term" value="P:acetylcholine catabolic process"/>
    <property type="evidence" value="ECO:0007669"/>
    <property type="project" value="TreeGrafter"/>
</dbReference>
<dbReference type="GO" id="GO:0005615">
    <property type="term" value="C:extracellular space"/>
    <property type="evidence" value="ECO:0007669"/>
    <property type="project" value="TreeGrafter"/>
</dbReference>
<dbReference type="AlphaFoldDB" id="A0A7R9KHN2"/>
<protein>
    <recommendedName>
        <fullName evidence="5">Carboxylic ester hydrolase</fullName>
        <ecNumber evidence="5">3.1.1.-</ecNumber>
    </recommendedName>
</protein>
<dbReference type="InterPro" id="IPR019826">
    <property type="entry name" value="Carboxylesterase_B_AS"/>
</dbReference>
<evidence type="ECO:0000313" key="7">
    <source>
        <dbReference type="EMBL" id="CAD7623106.1"/>
    </source>
</evidence>
<reference evidence="7" key="1">
    <citation type="submission" date="2020-11" db="EMBL/GenBank/DDBJ databases">
        <authorList>
            <person name="Tran Van P."/>
        </authorList>
    </citation>
    <scope>NUCLEOTIDE SEQUENCE</scope>
</reference>
<keyword evidence="3 5" id="KW-0378">Hydrolase</keyword>
<keyword evidence="2" id="KW-0719">Serine esterase</keyword>
<dbReference type="EC" id="3.1.1.-" evidence="5"/>
<evidence type="ECO:0000256" key="2">
    <source>
        <dbReference type="ARBA" id="ARBA00022487"/>
    </source>
</evidence>
<proteinExistence type="inferred from homology"/>